<dbReference type="InterPro" id="IPR032698">
    <property type="entry name" value="SirB1_N"/>
</dbReference>
<dbReference type="InterPro" id="IPR011990">
    <property type="entry name" value="TPR-like_helical_dom_sf"/>
</dbReference>
<keyword evidence="4" id="KW-1185">Reference proteome</keyword>
<dbReference type="Pfam" id="PF13371">
    <property type="entry name" value="TPR_9"/>
    <property type="match status" value="1"/>
</dbReference>
<dbReference type="STRING" id="1328313.DS2_00890"/>
<evidence type="ECO:0000313" key="4">
    <source>
        <dbReference type="Proteomes" id="UP000019276"/>
    </source>
</evidence>
<proteinExistence type="inferred from homology"/>
<dbReference type="OrthoDB" id="232498at2"/>
<dbReference type="Pfam" id="PF13369">
    <property type="entry name" value="Transglut_core2"/>
    <property type="match status" value="1"/>
</dbReference>
<gene>
    <name evidence="3" type="ORF">DS2_00890</name>
</gene>
<comment type="similarity">
    <text evidence="1">Belongs to the UPF0162 family.</text>
</comment>
<dbReference type="RefSeq" id="WP_051479494.1">
    <property type="nucleotide sequence ID" value="NZ_ARZY01000001.1"/>
</dbReference>
<name>W7QWV9_9ALTE</name>
<reference evidence="3 4" key="1">
    <citation type="journal article" date="2014" name="Genome Announc.">
        <title>Draft Genome Sequence of the Agar-Degrading Bacterium Catenovulum sp. Strain DS-2, Isolated from Intestines of Haliotis diversicolor.</title>
        <authorList>
            <person name="Shan D."/>
            <person name="Li X."/>
            <person name="Gu Z."/>
            <person name="Wei G."/>
            <person name="Gao Z."/>
            <person name="Shao Z."/>
        </authorList>
    </citation>
    <scope>NUCLEOTIDE SEQUENCE [LARGE SCALE GENOMIC DNA]</scope>
    <source>
        <strain evidence="3 4">DS-2</strain>
    </source>
</reference>
<sequence length="256" mass="28877">MLEHQSIVGYCLELLEPISPTAQFNSALEQHDTLYQTAELATLDMDDPIERIHFVLDFYYTQSIFGLPNAPVQAKDYDLVSALNTHTAASSVLAIILADLFSAARLNAHPIIAKHKVLVRIELEENQYVFIEASTGTSLEWSEVKEYLNIKDKKQAQIELPDAQTVGMLLLSMYKTALMDKGLFAKALEVVDLIISHEPDNPYERRDRGFVLQQLNCDSFAVDDYKFFIEQCPADPLAQIIKLQLDDISNNTSSIH</sequence>
<feature type="domain" description="Protein SirB1 N-terminal" evidence="2">
    <location>
        <begin position="28"/>
        <end position="157"/>
    </location>
</feature>
<organism evidence="3 4">
    <name type="scientific">Catenovulum agarivorans DS-2</name>
    <dbReference type="NCBI Taxonomy" id="1328313"/>
    <lineage>
        <taxon>Bacteria</taxon>
        <taxon>Pseudomonadati</taxon>
        <taxon>Pseudomonadota</taxon>
        <taxon>Gammaproteobacteria</taxon>
        <taxon>Alteromonadales</taxon>
        <taxon>Alteromonadaceae</taxon>
        <taxon>Catenovulum</taxon>
    </lineage>
</organism>
<dbReference type="AlphaFoldDB" id="W7QWV9"/>
<dbReference type="SUPFAM" id="SSF48452">
    <property type="entry name" value="TPR-like"/>
    <property type="match status" value="1"/>
</dbReference>
<accession>W7QWV9</accession>
<evidence type="ECO:0000259" key="2">
    <source>
        <dbReference type="Pfam" id="PF13369"/>
    </source>
</evidence>
<protein>
    <recommendedName>
        <fullName evidence="2">Protein SirB1 N-terminal domain-containing protein</fullName>
    </recommendedName>
</protein>
<dbReference type="eggNOG" id="COG2912">
    <property type="taxonomic scope" value="Bacteria"/>
</dbReference>
<dbReference type="EMBL" id="ARZY01000001">
    <property type="protein sequence ID" value="EWH12233.1"/>
    <property type="molecule type" value="Genomic_DNA"/>
</dbReference>
<comment type="caution">
    <text evidence="3">The sequence shown here is derived from an EMBL/GenBank/DDBJ whole genome shotgun (WGS) entry which is preliminary data.</text>
</comment>
<evidence type="ECO:0000313" key="3">
    <source>
        <dbReference type="EMBL" id="EWH12233.1"/>
    </source>
</evidence>
<evidence type="ECO:0000256" key="1">
    <source>
        <dbReference type="ARBA" id="ARBA00007100"/>
    </source>
</evidence>
<dbReference type="Proteomes" id="UP000019276">
    <property type="component" value="Unassembled WGS sequence"/>
</dbReference>